<feature type="binding site" evidence="13">
    <location>
        <position position="699"/>
    </location>
    <ligand>
        <name>ATP</name>
        <dbReference type="ChEBI" id="CHEBI:30616"/>
    </ligand>
</feature>
<feature type="binding site" evidence="13">
    <location>
        <position position="571"/>
    </location>
    <ligand>
        <name>ATP</name>
        <dbReference type="ChEBI" id="CHEBI:30616"/>
    </ligand>
</feature>
<dbReference type="GeneID" id="14907282"/>
<dbReference type="RefSeq" id="XP_004034630.1">
    <property type="nucleotide sequence ID" value="XM_004034582.1"/>
</dbReference>
<dbReference type="STRING" id="857967.G0QUE8"/>
<dbReference type="NCBIfam" id="TIGR01652">
    <property type="entry name" value="ATPase-Plipid"/>
    <property type="match status" value="1"/>
</dbReference>
<evidence type="ECO:0000256" key="5">
    <source>
        <dbReference type="ARBA" id="ARBA00022741"/>
    </source>
</evidence>
<feature type="binding site" evidence="14">
    <location>
        <position position="421"/>
    </location>
    <ligand>
        <name>Mg(2+)</name>
        <dbReference type="ChEBI" id="CHEBI:18420"/>
    </ligand>
</feature>
<dbReference type="SUPFAM" id="SSF56784">
    <property type="entry name" value="HAD-like"/>
    <property type="match status" value="1"/>
</dbReference>
<evidence type="ECO:0000256" key="4">
    <source>
        <dbReference type="ARBA" id="ARBA00022723"/>
    </source>
</evidence>
<dbReference type="Pfam" id="PF16209">
    <property type="entry name" value="PhoLip_ATPase_N"/>
    <property type="match status" value="1"/>
</dbReference>
<comment type="catalytic activity">
    <reaction evidence="11 15">
        <text>ATP + H2O + phospholipidSide 1 = ADP + phosphate + phospholipidSide 2.</text>
        <dbReference type="EC" id="7.6.2.1"/>
    </reaction>
</comment>
<accession>G0QUE8</accession>
<evidence type="ECO:0000256" key="8">
    <source>
        <dbReference type="ARBA" id="ARBA00022967"/>
    </source>
</evidence>
<dbReference type="SFLD" id="SFLDF00027">
    <property type="entry name" value="p-type_atpase"/>
    <property type="match status" value="1"/>
</dbReference>
<evidence type="ECO:0000256" key="9">
    <source>
        <dbReference type="ARBA" id="ARBA00022989"/>
    </source>
</evidence>
<dbReference type="InterPro" id="IPR032630">
    <property type="entry name" value="P_typ_ATPase_c"/>
</dbReference>
<evidence type="ECO:0000256" key="6">
    <source>
        <dbReference type="ARBA" id="ARBA00022840"/>
    </source>
</evidence>
<feature type="binding site" evidence="13">
    <location>
        <position position="829"/>
    </location>
    <ligand>
        <name>ATP</name>
        <dbReference type="ChEBI" id="CHEBI:30616"/>
    </ligand>
</feature>
<dbReference type="OrthoDB" id="377733at2759"/>
<reference evidence="18 19" key="1">
    <citation type="submission" date="2011-07" db="EMBL/GenBank/DDBJ databases">
        <authorList>
            <person name="Coyne R."/>
            <person name="Brami D."/>
            <person name="Johnson J."/>
            <person name="Hostetler J."/>
            <person name="Hannick L."/>
            <person name="Clark T."/>
            <person name="Cassidy-Hanley D."/>
            <person name="Inman J."/>
        </authorList>
    </citation>
    <scope>NUCLEOTIDE SEQUENCE [LARGE SCALE GENOMIC DNA]</scope>
    <source>
        <strain evidence="18 19">G5</strain>
    </source>
</reference>
<keyword evidence="7 14" id="KW-0460">Magnesium</keyword>
<dbReference type="SUPFAM" id="SSF81665">
    <property type="entry name" value="Calcium ATPase, transmembrane domain M"/>
    <property type="match status" value="1"/>
</dbReference>
<organism evidence="18 19">
    <name type="scientific">Ichthyophthirius multifiliis</name>
    <name type="common">White spot disease agent</name>
    <name type="synonym">Ich</name>
    <dbReference type="NCBI Taxonomy" id="5932"/>
    <lineage>
        <taxon>Eukaryota</taxon>
        <taxon>Sar</taxon>
        <taxon>Alveolata</taxon>
        <taxon>Ciliophora</taxon>
        <taxon>Intramacronucleata</taxon>
        <taxon>Oligohymenophorea</taxon>
        <taxon>Hymenostomatida</taxon>
        <taxon>Ophryoglenina</taxon>
        <taxon>Ichthyophthirius</taxon>
    </lineage>
</organism>
<feature type="binding site" evidence="13">
    <location>
        <position position="700"/>
    </location>
    <ligand>
        <name>ATP</name>
        <dbReference type="ChEBI" id="CHEBI:30616"/>
    </ligand>
</feature>
<dbReference type="FunCoup" id="G0QUE8">
    <property type="interactions" value="5"/>
</dbReference>
<dbReference type="Pfam" id="PF13246">
    <property type="entry name" value="Cation_ATPase"/>
    <property type="match status" value="1"/>
</dbReference>
<evidence type="ECO:0000259" key="16">
    <source>
        <dbReference type="Pfam" id="PF16209"/>
    </source>
</evidence>
<evidence type="ECO:0000313" key="19">
    <source>
        <dbReference type="Proteomes" id="UP000008983"/>
    </source>
</evidence>
<evidence type="ECO:0000256" key="7">
    <source>
        <dbReference type="ARBA" id="ARBA00022842"/>
    </source>
</evidence>
<dbReference type="InterPro" id="IPR032631">
    <property type="entry name" value="P-type_ATPase_N"/>
</dbReference>
<comment type="subcellular location">
    <subcellularLocation>
        <location evidence="1 15">Membrane</location>
        <topology evidence="1 15">Multi-pass membrane protein</topology>
    </subcellularLocation>
</comment>
<dbReference type="GO" id="GO:0016491">
    <property type="term" value="F:oxidoreductase activity"/>
    <property type="evidence" value="ECO:0007669"/>
    <property type="project" value="UniProtKB-KW"/>
</dbReference>
<feature type="transmembrane region" description="Helical" evidence="15">
    <location>
        <begin position="1131"/>
        <end position="1155"/>
    </location>
</feature>
<feature type="binding site" evidence="13">
    <location>
        <position position="423"/>
    </location>
    <ligand>
        <name>ATP</name>
        <dbReference type="ChEBI" id="CHEBI:30616"/>
    </ligand>
</feature>
<protein>
    <recommendedName>
        <fullName evidence="15">Phospholipid-transporting ATPase</fullName>
        <ecNumber evidence="15">7.6.2.1</ecNumber>
    </recommendedName>
</protein>
<keyword evidence="18" id="KW-0378">Hydrolase</keyword>
<name>G0QUE8_ICHMU</name>
<sequence>MNEQLLLQNKEKYFTKEELNHKNYPEQQNIYYCLKSSISDPQKHPNRIIQTNIPDLDVIDNQIHTAKYNLLNFLPLYLFEQFSKLSNVYFLIIGLTQTIHDISNSDGKPVILIPLTIILTVTAIKDVYEDLNRHIYDEQENNKEIEIGQNNIFIKGKWRDLRIGNIIKVKKNEPLPSDLILLYSSDKKGKCYIETKNLDGETNLKIKTVPKQIKQIFKTPENIFENFSFAKYERPNHFLHQFQGSFALNCTEKGLIEVPLDPNAFILRGCTLQQTDFIIGLVAYTGNHTKIMLNSVKARPKMSSIQKQMNEEIILVFLVQIIICILCSLLCLVWELSHSLNFFQQKNYFKPFLVNYGMWMLLFSNFVPISLLVTLDMVKFFQAQGVIKDKEMASEDGLIKPQVQSSSLNEELGQIGYIFTDKTGTLTCNQLIFKSFQLEGIIYGNQDDGLEGFNDLNLQKNVNQGNLEQNQEDFFIFLSICNQIIVEKKNNQYIYNGCSPDDVCIADFALKLGGFQIQESDENGILVIQNIKTEKKYFYRILNIIEFSSQRKKMSIIFEDLEKKKIFLFSKGADCVIFQNLDKKNKINKNLKNLTQKYLNQCSQQGYRTLLLAKKTLQNYEYDNWQQKYTKALTLLDKSNIYIQYIYQQREEQIEKITSEIENNLILFASTAIEDKLQKNVPKTIRNLRLAGIQIWMLTGDKKETAINVGLLSAIIEKDYKILELDFQNDEDMQIVINKLNYVYKQAQIVKYIQKISLIITGQSLEFMTHQKQQEQTENLLNQFMVITQLVESVILCRVSPKQKRQIIDLFRAKMPKSKTLAIGDGANDVNMIIGAHVGVGIKGLEGQQAARASDFAICEFQQLNKLLLFYGREFYRKNSGIVLYNFYKNILLVLPQLFYGFFNGFSGQFLYDIWVFQLYNIVFTSAPIGIFAVYDKQFKCKFLKENPLFYWEGINNMMFNSRVFWKWFFMGAFQACILGILAVQIFEDQNYFSKLGFGNYLDLTGNFILSNVVFISNFSIFFFCKGANIFIFGSSFISVCLFYICLQTFQYKSTFLLFDRMILGQKEIFILGQIFLFGVCLLVQYTVLVLDGIYIYLYYILFIYKYILINIYIYIYYIILYIFIYINIFVFFFIILFFYIFNLIIYFFQTYIILKLLTMKRLEEQKQNNQ</sequence>
<keyword evidence="4 14" id="KW-0479">Metal-binding</keyword>
<feature type="transmembrane region" description="Helical" evidence="15">
    <location>
        <begin position="1070"/>
        <end position="1091"/>
    </location>
</feature>
<evidence type="ECO:0000256" key="10">
    <source>
        <dbReference type="ARBA" id="ARBA00023136"/>
    </source>
</evidence>
<evidence type="ECO:0000256" key="1">
    <source>
        <dbReference type="ARBA" id="ARBA00004141"/>
    </source>
</evidence>
<dbReference type="InParanoid" id="G0QUE8"/>
<feature type="binding site" evidence="13">
    <location>
        <position position="804"/>
    </location>
    <ligand>
        <name>ATP</name>
        <dbReference type="ChEBI" id="CHEBI:30616"/>
    </ligand>
</feature>
<feature type="transmembrane region" description="Helical" evidence="15">
    <location>
        <begin position="883"/>
        <end position="903"/>
    </location>
</feature>
<feature type="transmembrane region" description="Helical" evidence="15">
    <location>
        <begin position="356"/>
        <end position="378"/>
    </location>
</feature>
<keyword evidence="18" id="KW-0560">Oxidoreductase</keyword>
<feature type="active site" description="4-aspartylphosphate intermediate" evidence="12">
    <location>
        <position position="421"/>
    </location>
</feature>
<evidence type="ECO:0000256" key="11">
    <source>
        <dbReference type="ARBA" id="ARBA00034036"/>
    </source>
</evidence>
<comment type="similarity">
    <text evidence="2 15">Belongs to the cation transport ATPase (P-type) (TC 3.A.3) family. Type IV subfamily.</text>
</comment>
<keyword evidence="6 13" id="KW-0067">ATP-binding</keyword>
<dbReference type="InterPro" id="IPR023214">
    <property type="entry name" value="HAD_sf"/>
</dbReference>
<feature type="binding site" evidence="13">
    <location>
        <position position="608"/>
    </location>
    <ligand>
        <name>ATP</name>
        <dbReference type="ChEBI" id="CHEBI:30616"/>
    </ligand>
</feature>
<feature type="binding site" evidence="13">
    <location>
        <position position="422"/>
    </location>
    <ligand>
        <name>ATP</name>
        <dbReference type="ChEBI" id="CHEBI:30616"/>
    </ligand>
</feature>
<keyword evidence="5 13" id="KW-0547">Nucleotide-binding</keyword>
<dbReference type="PANTHER" id="PTHR24092">
    <property type="entry name" value="PROBABLE PHOSPHOLIPID-TRANSPORTING ATPASE"/>
    <property type="match status" value="1"/>
</dbReference>
<dbReference type="GO" id="GO:0140326">
    <property type="term" value="F:ATPase-coupled intramembrane lipid transporter activity"/>
    <property type="evidence" value="ECO:0007669"/>
    <property type="project" value="UniProtKB-EC"/>
</dbReference>
<feature type="binding site" evidence="13">
    <location>
        <position position="828"/>
    </location>
    <ligand>
        <name>ATP</name>
        <dbReference type="ChEBI" id="CHEBI:30616"/>
    </ligand>
</feature>
<dbReference type="EC" id="7.6.2.1" evidence="15"/>
<gene>
    <name evidence="18" type="ORF">IMG5_116740</name>
</gene>
<dbReference type="InterPro" id="IPR036412">
    <property type="entry name" value="HAD-like_sf"/>
</dbReference>
<dbReference type="InterPro" id="IPR008250">
    <property type="entry name" value="ATPase_P-typ_transduc_dom_A_sf"/>
</dbReference>
<dbReference type="SUPFAM" id="SSF81653">
    <property type="entry name" value="Calcium ATPase, transduction domain A"/>
    <property type="match status" value="1"/>
</dbReference>
<dbReference type="Gene3D" id="2.70.150.10">
    <property type="entry name" value="Calcium-transporting ATPase, cytoplasmic transduction domain A"/>
    <property type="match status" value="1"/>
</dbReference>
<comment type="cofactor">
    <cofactor evidence="14">
        <name>Mg(2+)</name>
        <dbReference type="ChEBI" id="CHEBI:18420"/>
    </cofactor>
</comment>
<keyword evidence="19" id="KW-1185">Reference proteome</keyword>
<dbReference type="GO" id="GO:0016887">
    <property type="term" value="F:ATP hydrolysis activity"/>
    <property type="evidence" value="ECO:0007669"/>
    <property type="project" value="InterPro"/>
</dbReference>
<dbReference type="OMA" id="ICIFVAN"/>
<evidence type="ECO:0000313" key="18">
    <source>
        <dbReference type="EMBL" id="EGR31144.1"/>
    </source>
</evidence>
<dbReference type="Pfam" id="PF16212">
    <property type="entry name" value="PhoLip_ATPase_C"/>
    <property type="match status" value="1"/>
</dbReference>
<keyword evidence="3 15" id="KW-0812">Transmembrane</keyword>
<feature type="transmembrane region" description="Helical" evidence="15">
    <location>
        <begin position="1030"/>
        <end position="1050"/>
    </location>
</feature>
<dbReference type="SFLD" id="SFLDS00003">
    <property type="entry name" value="Haloacid_Dehalogenase"/>
    <property type="match status" value="1"/>
</dbReference>
<feature type="transmembrane region" description="Helical" evidence="15">
    <location>
        <begin position="915"/>
        <end position="935"/>
    </location>
</feature>
<dbReference type="AlphaFoldDB" id="G0QUE8"/>
<dbReference type="InterPro" id="IPR018303">
    <property type="entry name" value="ATPase_P-typ_P_site"/>
</dbReference>
<dbReference type="PROSITE" id="PS00154">
    <property type="entry name" value="ATPASE_E1_E2"/>
    <property type="match status" value="1"/>
</dbReference>
<dbReference type="Proteomes" id="UP000008983">
    <property type="component" value="Unassembled WGS sequence"/>
</dbReference>
<keyword evidence="9 15" id="KW-1133">Transmembrane helix</keyword>
<dbReference type="PANTHER" id="PTHR24092:SF150">
    <property type="entry name" value="PHOSPHOLIPID-TRANSPORTING ATPASE"/>
    <property type="match status" value="1"/>
</dbReference>
<dbReference type="InterPro" id="IPR044492">
    <property type="entry name" value="P_typ_ATPase_HD_dom"/>
</dbReference>
<evidence type="ECO:0000256" key="15">
    <source>
        <dbReference type="RuleBase" id="RU362033"/>
    </source>
</evidence>
<feature type="domain" description="P-type ATPase N-terminal" evidence="16">
    <location>
        <begin position="59"/>
        <end position="104"/>
    </location>
</feature>
<evidence type="ECO:0000256" key="3">
    <source>
        <dbReference type="ARBA" id="ARBA00022692"/>
    </source>
</evidence>
<dbReference type="eggNOG" id="KOG0206">
    <property type="taxonomic scope" value="Eukaryota"/>
</dbReference>
<dbReference type="GO" id="GO:0045332">
    <property type="term" value="P:phospholipid translocation"/>
    <property type="evidence" value="ECO:0007669"/>
    <property type="project" value="TreeGrafter"/>
</dbReference>
<dbReference type="InterPro" id="IPR023298">
    <property type="entry name" value="ATPase_P-typ_TM_dom_sf"/>
</dbReference>
<dbReference type="Gene3D" id="3.40.1110.10">
    <property type="entry name" value="Calcium-transporting ATPase, cytoplasmic domain N"/>
    <property type="match status" value="1"/>
</dbReference>
<evidence type="ECO:0000256" key="2">
    <source>
        <dbReference type="ARBA" id="ARBA00008109"/>
    </source>
</evidence>
<dbReference type="Gene3D" id="3.40.50.1000">
    <property type="entry name" value="HAD superfamily/HAD-like"/>
    <property type="match status" value="1"/>
</dbReference>
<feature type="transmembrane region" description="Helical" evidence="15">
    <location>
        <begin position="1007"/>
        <end position="1025"/>
    </location>
</feature>
<feature type="binding site" evidence="13">
    <location>
        <position position="701"/>
    </location>
    <ligand>
        <name>ATP</name>
        <dbReference type="ChEBI" id="CHEBI:30616"/>
    </ligand>
</feature>
<feature type="transmembrane region" description="Helical" evidence="15">
    <location>
        <begin position="313"/>
        <end position="336"/>
    </location>
</feature>
<dbReference type="InterPro" id="IPR001757">
    <property type="entry name" value="P_typ_ATPase"/>
</dbReference>
<evidence type="ECO:0000256" key="13">
    <source>
        <dbReference type="PIRSR" id="PIRSR606539-2"/>
    </source>
</evidence>
<evidence type="ECO:0000256" key="12">
    <source>
        <dbReference type="PIRSR" id="PIRSR606539-1"/>
    </source>
</evidence>
<dbReference type="GO" id="GO:0000287">
    <property type="term" value="F:magnesium ion binding"/>
    <property type="evidence" value="ECO:0007669"/>
    <property type="project" value="UniProtKB-UniRule"/>
</dbReference>
<dbReference type="GO" id="GO:0005524">
    <property type="term" value="F:ATP binding"/>
    <property type="evidence" value="ECO:0007669"/>
    <property type="project" value="UniProtKB-UniRule"/>
</dbReference>
<evidence type="ECO:0000259" key="17">
    <source>
        <dbReference type="Pfam" id="PF16212"/>
    </source>
</evidence>
<feature type="binding site" evidence="14">
    <location>
        <position position="423"/>
    </location>
    <ligand>
        <name>Mg(2+)</name>
        <dbReference type="ChEBI" id="CHEBI:18420"/>
    </ligand>
</feature>
<dbReference type="SFLD" id="SFLDG00002">
    <property type="entry name" value="C1.7:_P-type_atpase_like"/>
    <property type="match status" value="1"/>
</dbReference>
<feature type="binding site" evidence="14">
    <location>
        <position position="829"/>
    </location>
    <ligand>
        <name>Mg(2+)</name>
        <dbReference type="ChEBI" id="CHEBI:18420"/>
    </ligand>
</feature>
<proteinExistence type="inferred from homology"/>
<dbReference type="InterPro" id="IPR023299">
    <property type="entry name" value="ATPase_P-typ_cyto_dom_N"/>
</dbReference>
<feature type="binding site" evidence="13">
    <location>
        <position position="547"/>
    </location>
    <ligand>
        <name>ATP</name>
        <dbReference type="ChEBI" id="CHEBI:30616"/>
    </ligand>
</feature>
<dbReference type="EMBL" id="GL983911">
    <property type="protein sequence ID" value="EGR31144.1"/>
    <property type="molecule type" value="Genomic_DNA"/>
</dbReference>
<feature type="transmembrane region" description="Helical" evidence="15">
    <location>
        <begin position="1098"/>
        <end position="1125"/>
    </location>
</feature>
<keyword evidence="8 15" id="KW-1278">Translocase</keyword>
<feature type="binding site" evidence="13">
    <location>
        <position position="798"/>
    </location>
    <ligand>
        <name>ATP</name>
        <dbReference type="ChEBI" id="CHEBI:30616"/>
    </ligand>
</feature>
<dbReference type="GO" id="GO:0005886">
    <property type="term" value="C:plasma membrane"/>
    <property type="evidence" value="ECO:0007669"/>
    <property type="project" value="TreeGrafter"/>
</dbReference>
<dbReference type="SUPFAM" id="SSF81660">
    <property type="entry name" value="Metal cation-transporting ATPase, ATP-binding domain N"/>
    <property type="match status" value="1"/>
</dbReference>
<keyword evidence="10 15" id="KW-0472">Membrane</keyword>
<dbReference type="NCBIfam" id="TIGR01494">
    <property type="entry name" value="ATPase_P-type"/>
    <property type="match status" value="1"/>
</dbReference>
<feature type="domain" description="P-type ATPase C-terminal" evidence="17">
    <location>
        <begin position="851"/>
        <end position="1092"/>
    </location>
</feature>
<feature type="transmembrane region" description="Helical" evidence="15">
    <location>
        <begin position="968"/>
        <end position="987"/>
    </location>
</feature>
<evidence type="ECO:0000256" key="14">
    <source>
        <dbReference type="PIRSR" id="PIRSR606539-3"/>
    </source>
</evidence>
<dbReference type="InterPro" id="IPR006539">
    <property type="entry name" value="P-type_ATPase_IV"/>
</dbReference>
<feature type="binding site" evidence="13">
    <location>
        <position position="421"/>
    </location>
    <ligand>
        <name>ATP</name>
        <dbReference type="ChEBI" id="CHEBI:30616"/>
    </ligand>
</feature>
<feature type="binding site" evidence="14">
    <location>
        <position position="825"/>
    </location>
    <ligand>
        <name>Mg(2+)</name>
        <dbReference type="ChEBI" id="CHEBI:18420"/>
    </ligand>
</feature>